<dbReference type="PANTHER" id="PTHR12861:SF3">
    <property type="entry name" value="TRANSLOCON-ASSOCIATED PROTEIN SUBUNIT BETA"/>
    <property type="match status" value="1"/>
</dbReference>
<keyword evidence="10" id="KW-0325">Glycoprotein</keyword>
<evidence type="ECO:0000256" key="11">
    <source>
        <dbReference type="PIRNR" id="PIRNR016400"/>
    </source>
</evidence>
<comment type="subunit">
    <text evidence="11">Heterotetramer of TRAP-alpha, TRAP-beta, TRAP-delta and TRAP-gamma.</text>
</comment>
<dbReference type="PANTHER" id="PTHR12861">
    <property type="entry name" value="TRANSLOCON-ASSOCIATED PROTEIN, BETA SUBUNIT PRECURSOR TRAP-BETA SIGNAL SEQUENCE RECEPTOR BETA SUBUNIT"/>
    <property type="match status" value="1"/>
</dbReference>
<keyword evidence="7 11" id="KW-0256">Endoplasmic reticulum</keyword>
<reference evidence="14" key="1">
    <citation type="journal article" date="2019" name="Sci. Rep.">
        <title>No signal of deleterious mutation accumulation in conserved gene sequences of extant asexual hexapods.</title>
        <authorList>
            <person name="Brandt A."/>
            <person name="Bast J."/>
            <person name="Scheu S."/>
            <person name="Meusemann K."/>
            <person name="Donath A."/>
            <person name="Schuette K."/>
            <person name="Machida R."/>
            <person name="Kraaijeveld K."/>
        </authorList>
    </citation>
    <scope>NUCLEOTIDE SEQUENCE</scope>
    <source>
        <strain evidence="14">OG11485</strain>
    </source>
</reference>
<organism evidence="14">
    <name type="scientific">Thermobia domestica</name>
    <name type="common">Firebrat</name>
    <name type="synonym">Lepisma domestica</name>
    <dbReference type="NCBI Taxonomy" id="89055"/>
    <lineage>
        <taxon>Eukaryota</taxon>
        <taxon>Metazoa</taxon>
        <taxon>Ecdysozoa</taxon>
        <taxon>Arthropoda</taxon>
        <taxon>Hexapoda</taxon>
        <taxon>Insecta</taxon>
        <taxon>Zygentoma</taxon>
        <taxon>Lepismatidae</taxon>
        <taxon>Thermobia</taxon>
    </lineage>
</organism>
<evidence type="ECO:0000256" key="9">
    <source>
        <dbReference type="ARBA" id="ARBA00023136"/>
    </source>
</evidence>
<comment type="function">
    <text evidence="1 11">TRAP proteins are part of a complex whose function is to bind calcium to the ER membrane and thereby regulate the retention of ER resident proteins.</text>
</comment>
<evidence type="ECO:0000256" key="1">
    <source>
        <dbReference type="ARBA" id="ARBA00002838"/>
    </source>
</evidence>
<feature type="transmembrane region" description="Helical" evidence="12">
    <location>
        <begin position="154"/>
        <end position="174"/>
    </location>
</feature>
<evidence type="ECO:0000256" key="10">
    <source>
        <dbReference type="ARBA" id="ARBA00023180"/>
    </source>
</evidence>
<evidence type="ECO:0000256" key="2">
    <source>
        <dbReference type="ARBA" id="ARBA00004115"/>
    </source>
</evidence>
<evidence type="ECO:0000256" key="4">
    <source>
        <dbReference type="ARBA" id="ARBA00021110"/>
    </source>
</evidence>
<evidence type="ECO:0000256" key="3">
    <source>
        <dbReference type="ARBA" id="ARBA00005610"/>
    </source>
</evidence>
<evidence type="ECO:0000256" key="13">
    <source>
        <dbReference type="SAM" id="SignalP"/>
    </source>
</evidence>
<comment type="subcellular location">
    <subcellularLocation>
        <location evidence="2">Endoplasmic reticulum membrane</location>
        <topology evidence="2">Single-pass type I membrane protein</topology>
    </subcellularLocation>
</comment>
<evidence type="ECO:0000256" key="6">
    <source>
        <dbReference type="ARBA" id="ARBA00022729"/>
    </source>
</evidence>
<keyword evidence="8 12" id="KW-1133">Transmembrane helix</keyword>
<keyword evidence="5 12" id="KW-0812">Transmembrane</keyword>
<dbReference type="GO" id="GO:0005789">
    <property type="term" value="C:endoplasmic reticulum membrane"/>
    <property type="evidence" value="ECO:0007669"/>
    <property type="project" value="UniProtKB-SubCell"/>
</dbReference>
<evidence type="ECO:0000256" key="5">
    <source>
        <dbReference type="ARBA" id="ARBA00022692"/>
    </source>
</evidence>
<evidence type="ECO:0000256" key="7">
    <source>
        <dbReference type="ARBA" id="ARBA00022824"/>
    </source>
</evidence>
<proteinExistence type="evidence at transcript level"/>
<protein>
    <recommendedName>
        <fullName evidence="4 11">Translocon-associated protein subunit beta</fullName>
        <shortName evidence="11">TRAP-beta</shortName>
    </recommendedName>
    <alternativeName>
        <fullName evidence="11">Signal sequence receptor subunit beta</fullName>
    </alternativeName>
</protein>
<dbReference type="AlphaFoldDB" id="A0A481SW30"/>
<keyword evidence="9 11" id="KW-0472">Membrane</keyword>
<sequence length="194" mass="21897">MKFHMGIILLFTAIARGDEEESVARLLVSKHILNKYLVETMDIVVKYTLYNIGNSAALNVELSDTSFHPEAFDIVGGQLNVKLDRIAPGTNVSHVVVVRPKKYGYFNFTSAEVNYRSSEDGDESQLAVTSEPGEGVIIAFRDYDRKFSPHVLDWGAFAIMTLPSLGIPFLLWYSSKSKYENIIKQKKEKKNKDE</sequence>
<accession>A0A481SW30</accession>
<comment type="similarity">
    <text evidence="3 11">Belongs to the TRAP-beta family.</text>
</comment>
<evidence type="ECO:0000256" key="12">
    <source>
        <dbReference type="SAM" id="Phobius"/>
    </source>
</evidence>
<evidence type="ECO:0000313" key="14">
    <source>
        <dbReference type="EMBL" id="QBH72918.1"/>
    </source>
</evidence>
<dbReference type="PIRSF" id="PIRSF016400">
    <property type="entry name" value="TRAP_beta"/>
    <property type="match status" value="1"/>
</dbReference>
<keyword evidence="6 13" id="KW-0732">Signal</keyword>
<feature type="chain" id="PRO_5019750374" description="Translocon-associated protein subunit beta" evidence="13">
    <location>
        <begin position="18"/>
        <end position="194"/>
    </location>
</feature>
<name>A0A481SW30_THEDO</name>
<dbReference type="Pfam" id="PF05753">
    <property type="entry name" value="TRAP_beta"/>
    <property type="match status" value="1"/>
</dbReference>
<evidence type="ECO:0000256" key="8">
    <source>
        <dbReference type="ARBA" id="ARBA00022989"/>
    </source>
</evidence>
<feature type="signal peptide" evidence="13">
    <location>
        <begin position="1"/>
        <end position="17"/>
    </location>
</feature>
<dbReference type="InterPro" id="IPR008856">
    <property type="entry name" value="TRAP_beta"/>
</dbReference>
<dbReference type="EMBL" id="MH602673">
    <property type="protein sequence ID" value="QBH72918.1"/>
    <property type="molecule type" value="mRNA"/>
</dbReference>